<dbReference type="InterPro" id="IPR036388">
    <property type="entry name" value="WH-like_DNA-bd_sf"/>
</dbReference>
<dbReference type="PANTHER" id="PTHR30363">
    <property type="entry name" value="HTH-TYPE TRANSCRIPTIONAL REGULATOR SRLR-RELATED"/>
    <property type="match status" value="1"/>
</dbReference>
<evidence type="ECO:0000313" key="8">
    <source>
        <dbReference type="EMBL" id="GAA2006223.1"/>
    </source>
</evidence>
<feature type="domain" description="HTH deoR-type" evidence="7">
    <location>
        <begin position="16"/>
        <end position="71"/>
    </location>
</feature>
<name>A0ABP5ETT5_9MICO</name>
<dbReference type="SUPFAM" id="SSF46785">
    <property type="entry name" value="Winged helix' DNA-binding domain"/>
    <property type="match status" value="1"/>
</dbReference>
<dbReference type="InterPro" id="IPR001034">
    <property type="entry name" value="DeoR_HTH"/>
</dbReference>
<dbReference type="InterPro" id="IPR014036">
    <property type="entry name" value="DeoR-like_C"/>
</dbReference>
<dbReference type="GO" id="GO:0003677">
    <property type="term" value="F:DNA binding"/>
    <property type="evidence" value="ECO:0007669"/>
    <property type="project" value="UniProtKB-KW"/>
</dbReference>
<dbReference type="InterPro" id="IPR050313">
    <property type="entry name" value="Carb_Metab_HTH_regulators"/>
</dbReference>
<dbReference type="PRINTS" id="PR00037">
    <property type="entry name" value="HTHLACR"/>
</dbReference>
<accession>A0ABP5ETT5</accession>
<keyword evidence="3" id="KW-0805">Transcription regulation</keyword>
<dbReference type="EMBL" id="BAAANO010000013">
    <property type="protein sequence ID" value="GAA2006223.1"/>
    <property type="molecule type" value="Genomic_DNA"/>
</dbReference>
<dbReference type="Proteomes" id="UP001500755">
    <property type="component" value="Unassembled WGS sequence"/>
</dbReference>
<dbReference type="InterPro" id="IPR037171">
    <property type="entry name" value="NagB/RpiA_transferase-like"/>
</dbReference>
<dbReference type="InterPro" id="IPR018356">
    <property type="entry name" value="Tscrpt_reg_HTH_DeoR_CS"/>
</dbReference>
<dbReference type="PROSITE" id="PS00894">
    <property type="entry name" value="HTH_DEOR_1"/>
    <property type="match status" value="1"/>
</dbReference>
<sequence>MSTPTRGDRAPGARTGTRARREALMRLVRAGVERVEDLADRSGVSLSTVRRDLSALEAEGRISRRYGGATTAIPFKEQSLGERMALNTSAKRSIAEAAADLVPENSTIFLDAGSTTAELAEHLRARTGISVVTRGLEIAILLAGEPGLEVTVIGGRLNAQSHGTVGPLADEALRHISFDVAFLGADSVDPVEGLGEPTLEETFLKSLVARRSHRVVVLADSSKLHGGAVPAWADLGEGWTLVTDTGSPEELDAYRENGIVLVTVEASAEG</sequence>
<keyword evidence="5" id="KW-0804">Transcription</keyword>
<dbReference type="SMART" id="SM01134">
    <property type="entry name" value="DeoRC"/>
    <property type="match status" value="1"/>
</dbReference>
<reference evidence="9" key="1">
    <citation type="journal article" date="2019" name="Int. J. Syst. Evol. Microbiol.">
        <title>The Global Catalogue of Microorganisms (GCM) 10K type strain sequencing project: providing services to taxonomists for standard genome sequencing and annotation.</title>
        <authorList>
            <consortium name="The Broad Institute Genomics Platform"/>
            <consortium name="The Broad Institute Genome Sequencing Center for Infectious Disease"/>
            <person name="Wu L."/>
            <person name="Ma J."/>
        </authorList>
    </citation>
    <scope>NUCLEOTIDE SEQUENCE [LARGE SCALE GENOMIC DNA]</scope>
    <source>
        <strain evidence="9">JCM 14546</strain>
    </source>
</reference>
<dbReference type="PANTHER" id="PTHR30363:SF4">
    <property type="entry name" value="GLYCEROL-3-PHOSPHATE REGULON REPRESSOR"/>
    <property type="match status" value="1"/>
</dbReference>
<protein>
    <recommendedName>
        <fullName evidence="1">Lactose phosphotransferase system repressor</fullName>
    </recommendedName>
</protein>
<proteinExistence type="predicted"/>
<evidence type="ECO:0000256" key="1">
    <source>
        <dbReference type="ARBA" id="ARBA00021390"/>
    </source>
</evidence>
<dbReference type="SMART" id="SM00420">
    <property type="entry name" value="HTH_DEOR"/>
    <property type="match status" value="1"/>
</dbReference>
<dbReference type="RefSeq" id="WP_344308465.1">
    <property type="nucleotide sequence ID" value="NZ_BAAANO010000013.1"/>
</dbReference>
<comment type="function">
    <text evidence="6">Repressor of the lactose catabolism operon. Galactose-6-phosphate is the inducer.</text>
</comment>
<dbReference type="Gene3D" id="3.40.50.1360">
    <property type="match status" value="1"/>
</dbReference>
<evidence type="ECO:0000256" key="5">
    <source>
        <dbReference type="ARBA" id="ARBA00023163"/>
    </source>
</evidence>
<gene>
    <name evidence="8" type="ORF">GCM10009755_15280</name>
</gene>
<organism evidence="8 9">
    <name type="scientific">Brevibacterium samyangense</name>
    <dbReference type="NCBI Taxonomy" id="366888"/>
    <lineage>
        <taxon>Bacteria</taxon>
        <taxon>Bacillati</taxon>
        <taxon>Actinomycetota</taxon>
        <taxon>Actinomycetes</taxon>
        <taxon>Micrococcales</taxon>
        <taxon>Brevibacteriaceae</taxon>
        <taxon>Brevibacterium</taxon>
    </lineage>
</organism>
<keyword evidence="2" id="KW-0678">Repressor</keyword>
<comment type="caution">
    <text evidence="8">The sequence shown here is derived from an EMBL/GenBank/DDBJ whole genome shotgun (WGS) entry which is preliminary data.</text>
</comment>
<evidence type="ECO:0000313" key="9">
    <source>
        <dbReference type="Proteomes" id="UP001500755"/>
    </source>
</evidence>
<dbReference type="Gene3D" id="1.10.10.10">
    <property type="entry name" value="Winged helix-like DNA-binding domain superfamily/Winged helix DNA-binding domain"/>
    <property type="match status" value="1"/>
</dbReference>
<dbReference type="SUPFAM" id="SSF100950">
    <property type="entry name" value="NagB/RpiA/CoA transferase-like"/>
    <property type="match status" value="1"/>
</dbReference>
<dbReference type="InterPro" id="IPR036390">
    <property type="entry name" value="WH_DNA-bd_sf"/>
</dbReference>
<evidence type="ECO:0000256" key="4">
    <source>
        <dbReference type="ARBA" id="ARBA00023125"/>
    </source>
</evidence>
<dbReference type="Pfam" id="PF00455">
    <property type="entry name" value="DeoRC"/>
    <property type="match status" value="1"/>
</dbReference>
<dbReference type="Pfam" id="PF08220">
    <property type="entry name" value="HTH_DeoR"/>
    <property type="match status" value="1"/>
</dbReference>
<evidence type="ECO:0000256" key="6">
    <source>
        <dbReference type="ARBA" id="ARBA00024937"/>
    </source>
</evidence>
<evidence type="ECO:0000256" key="3">
    <source>
        <dbReference type="ARBA" id="ARBA00023015"/>
    </source>
</evidence>
<evidence type="ECO:0000259" key="7">
    <source>
        <dbReference type="PROSITE" id="PS51000"/>
    </source>
</evidence>
<dbReference type="PROSITE" id="PS51000">
    <property type="entry name" value="HTH_DEOR_2"/>
    <property type="match status" value="1"/>
</dbReference>
<keyword evidence="4 8" id="KW-0238">DNA-binding</keyword>
<evidence type="ECO:0000256" key="2">
    <source>
        <dbReference type="ARBA" id="ARBA00022491"/>
    </source>
</evidence>
<keyword evidence="9" id="KW-1185">Reference proteome</keyword>